<organism evidence="2 3">
    <name type="scientific">Paraglomus brasilianum</name>
    <dbReference type="NCBI Taxonomy" id="144538"/>
    <lineage>
        <taxon>Eukaryota</taxon>
        <taxon>Fungi</taxon>
        <taxon>Fungi incertae sedis</taxon>
        <taxon>Mucoromycota</taxon>
        <taxon>Glomeromycotina</taxon>
        <taxon>Glomeromycetes</taxon>
        <taxon>Paraglomerales</taxon>
        <taxon>Paraglomeraceae</taxon>
        <taxon>Paraglomus</taxon>
    </lineage>
</organism>
<comment type="caution">
    <text evidence="2">The sequence shown here is derived from an EMBL/GenBank/DDBJ whole genome shotgun (WGS) entry which is preliminary data.</text>
</comment>
<dbReference type="GO" id="GO:0005637">
    <property type="term" value="C:nuclear inner membrane"/>
    <property type="evidence" value="ECO:0007669"/>
    <property type="project" value="TreeGrafter"/>
</dbReference>
<evidence type="ECO:0000256" key="1">
    <source>
        <dbReference type="SAM" id="MobiDB-lite"/>
    </source>
</evidence>
<name>A0A9N9AHL8_9GLOM</name>
<dbReference type="OrthoDB" id="5278943at2759"/>
<keyword evidence="3" id="KW-1185">Reference proteome</keyword>
<dbReference type="InterPro" id="IPR028065">
    <property type="entry name" value="TERB2"/>
</dbReference>
<reference evidence="2" key="1">
    <citation type="submission" date="2021-06" db="EMBL/GenBank/DDBJ databases">
        <authorList>
            <person name="Kallberg Y."/>
            <person name="Tangrot J."/>
            <person name="Rosling A."/>
        </authorList>
    </citation>
    <scope>NUCLEOTIDE SEQUENCE</scope>
    <source>
        <strain evidence="2">BR232B</strain>
    </source>
</reference>
<feature type="compositionally biased region" description="Polar residues" evidence="1">
    <location>
        <begin position="96"/>
        <end position="108"/>
    </location>
</feature>
<gene>
    <name evidence="2" type="ORF">PBRASI_LOCUS3992</name>
</gene>
<dbReference type="PANTHER" id="PTHR35345:SF1">
    <property type="entry name" value="TELOMERE REPEATS-BINDING BOUQUET FORMATION PROTEIN 2"/>
    <property type="match status" value="1"/>
</dbReference>
<dbReference type="Pfam" id="PF15101">
    <property type="entry name" value="TERB2"/>
    <property type="match status" value="1"/>
</dbReference>
<dbReference type="Proteomes" id="UP000789739">
    <property type="component" value="Unassembled WGS sequence"/>
</dbReference>
<feature type="region of interest" description="Disordered" evidence="1">
    <location>
        <begin position="294"/>
        <end position="351"/>
    </location>
</feature>
<feature type="region of interest" description="Disordered" evidence="1">
    <location>
        <begin position="96"/>
        <end position="127"/>
    </location>
</feature>
<dbReference type="EMBL" id="CAJVPI010000388">
    <property type="protein sequence ID" value="CAG8528563.1"/>
    <property type="molecule type" value="Genomic_DNA"/>
</dbReference>
<dbReference type="PANTHER" id="PTHR35345">
    <property type="entry name" value="TELOMERE REPEATS-BINDING BOUQUET FORMATION PROTEIN 2"/>
    <property type="match status" value="1"/>
</dbReference>
<dbReference type="AlphaFoldDB" id="A0A9N9AHL8"/>
<evidence type="ECO:0000313" key="2">
    <source>
        <dbReference type="EMBL" id="CAG8528563.1"/>
    </source>
</evidence>
<accession>A0A9N9AHL8</accession>
<sequence length="395" mass="44755">MFASWTAWFAPKVDQQARDLWVYHGGKRNIRPSCCDLFFSNDKNEPETRQLLQQKTVVIYHPSWIKDCHNRGRPVHLGPFVLPDFDFPIRRRIQSTASLPSSPHSPILTSTHSSPTPAPTYARTQTNSTRYSLPINVTFERSSSLGYVDDLDPQYGIPRRRARKVRSSDSPFIDFTSINGSNSASVIENEGATDELDANANESKLPDYFYRQDGWNNRPPPPPTPPRPASRASRSPLRKKRRLDTPEVFRRYECESDQMNEVESVDVIGNSIRNAMDNEQETISHNVENHVEEVINEGREDDVTEDQRNDRSERGTTPPQPESFHPAPYPNTPTPSRFHTPPTPTPQPSTISANQLKQRATVLLMALNPSRTSIFEAAEILRPGFGGFEIEEYGG</sequence>
<evidence type="ECO:0000313" key="3">
    <source>
        <dbReference type="Proteomes" id="UP000789739"/>
    </source>
</evidence>
<dbReference type="GO" id="GO:0070197">
    <property type="term" value="P:meiotic attachment of telomere to nuclear envelope"/>
    <property type="evidence" value="ECO:0007669"/>
    <property type="project" value="TreeGrafter"/>
</dbReference>
<feature type="region of interest" description="Disordered" evidence="1">
    <location>
        <begin position="209"/>
        <end position="249"/>
    </location>
</feature>
<feature type="compositionally biased region" description="Pro residues" evidence="1">
    <location>
        <begin position="218"/>
        <end position="228"/>
    </location>
</feature>
<dbReference type="GO" id="GO:0007129">
    <property type="term" value="P:homologous chromosome pairing at meiosis"/>
    <property type="evidence" value="ECO:0007669"/>
    <property type="project" value="TreeGrafter"/>
</dbReference>
<protein>
    <submittedName>
        <fullName evidence="2">7941_t:CDS:1</fullName>
    </submittedName>
</protein>
<proteinExistence type="predicted"/>
<feature type="compositionally biased region" description="Basic and acidic residues" evidence="1">
    <location>
        <begin position="305"/>
        <end position="314"/>
    </location>
</feature>